<protein>
    <submittedName>
        <fullName evidence="3">Uncharacterized protein</fullName>
    </submittedName>
</protein>
<dbReference type="EMBL" id="FNVN01000002">
    <property type="protein sequence ID" value="SEG37542.1"/>
    <property type="molecule type" value="Genomic_DNA"/>
</dbReference>
<reference evidence="3 4" key="1">
    <citation type="submission" date="2016-10" db="EMBL/GenBank/DDBJ databases">
        <authorList>
            <person name="de Groot N.N."/>
        </authorList>
    </citation>
    <scope>NUCLEOTIDE SEQUENCE [LARGE SCALE GENOMIC DNA]</scope>
    <source>
        <strain evidence="3 4">CGMCC 1.10331</strain>
    </source>
</reference>
<dbReference type="EMBL" id="CP031311">
    <property type="protein sequence ID" value="QCC48028.1"/>
    <property type="molecule type" value="Genomic_DNA"/>
</dbReference>
<dbReference type="KEGG" id="hlm:DV707_10375"/>
<keyword evidence="1" id="KW-1133">Transmembrane helix</keyword>
<evidence type="ECO:0000313" key="3">
    <source>
        <dbReference type="EMBL" id="SEG37542.1"/>
    </source>
</evidence>
<evidence type="ECO:0000256" key="1">
    <source>
        <dbReference type="SAM" id="Phobius"/>
    </source>
</evidence>
<dbReference type="RefSeq" id="WP_103991770.1">
    <property type="nucleotide sequence ID" value="NZ_CP031311.1"/>
</dbReference>
<organism evidence="3 4">
    <name type="scientific">Halobellus limi</name>
    <dbReference type="NCBI Taxonomy" id="699433"/>
    <lineage>
        <taxon>Archaea</taxon>
        <taxon>Methanobacteriati</taxon>
        <taxon>Methanobacteriota</taxon>
        <taxon>Stenosarchaea group</taxon>
        <taxon>Halobacteria</taxon>
        <taxon>Halobacteriales</taxon>
        <taxon>Haloferacaceae</taxon>
        <taxon>Halobellus</taxon>
    </lineage>
</organism>
<feature type="transmembrane region" description="Helical" evidence="1">
    <location>
        <begin position="41"/>
        <end position="64"/>
    </location>
</feature>
<dbReference type="GeneID" id="39858499"/>
<sequence length="66" mass="7043">MEVPGEMDDRLTAALVGLAVLAVSLWALIELAGRVTFGDVGLFALLGMLVPATLAIGFAMLVWLRW</sequence>
<dbReference type="Proteomes" id="UP000296733">
    <property type="component" value="Chromosome"/>
</dbReference>
<feature type="transmembrane region" description="Helical" evidence="1">
    <location>
        <begin position="12"/>
        <end position="29"/>
    </location>
</feature>
<evidence type="ECO:0000313" key="4">
    <source>
        <dbReference type="Proteomes" id="UP000236740"/>
    </source>
</evidence>
<name>A0A1H5ZMV8_9EURY</name>
<dbReference type="Proteomes" id="UP000236740">
    <property type="component" value="Unassembled WGS sequence"/>
</dbReference>
<reference evidence="2 5" key="2">
    <citation type="journal article" date="2019" name="Nat. Commun.">
        <title>A new type of DNA phosphorothioation-based antiviral system in archaea.</title>
        <authorList>
            <person name="Xiong L."/>
            <person name="Liu S."/>
            <person name="Chen S."/>
            <person name="Xiao Y."/>
            <person name="Zhu B."/>
            <person name="Gao Y."/>
            <person name="Zhang Y."/>
            <person name="Chen B."/>
            <person name="Luo J."/>
            <person name="Deng Z."/>
            <person name="Chen X."/>
            <person name="Wang L."/>
            <person name="Chen S."/>
        </authorList>
    </citation>
    <scope>NUCLEOTIDE SEQUENCE [LARGE SCALE GENOMIC DNA]</scope>
    <source>
        <strain evidence="2 5">CGMCC 1.10331</strain>
    </source>
</reference>
<gene>
    <name evidence="2" type="ORF">DV707_10375</name>
    <name evidence="3" type="ORF">SAMN04488133_2077</name>
</gene>
<keyword evidence="1" id="KW-0472">Membrane</keyword>
<evidence type="ECO:0000313" key="5">
    <source>
        <dbReference type="Proteomes" id="UP000296733"/>
    </source>
</evidence>
<keyword evidence="4" id="KW-1185">Reference proteome</keyword>
<proteinExistence type="predicted"/>
<dbReference type="AlphaFoldDB" id="A0A1H5ZMV8"/>
<evidence type="ECO:0000313" key="2">
    <source>
        <dbReference type="EMBL" id="QCC48028.1"/>
    </source>
</evidence>
<keyword evidence="1" id="KW-0812">Transmembrane</keyword>
<accession>A0A1H5ZMV8</accession>